<keyword evidence="8" id="KW-0862">Zinc</keyword>
<dbReference type="Pfam" id="PF04909">
    <property type="entry name" value="Amidohydro_2"/>
    <property type="match status" value="1"/>
</dbReference>
<proteinExistence type="inferred from homology"/>
<accession>A0ABV2RF43</accession>
<dbReference type="PANTHER" id="PTHR21240">
    <property type="entry name" value="2-AMINO-3-CARBOXYLMUCONATE-6-SEMIALDEHYDE DECARBOXYLASE"/>
    <property type="match status" value="1"/>
</dbReference>
<evidence type="ECO:0000256" key="10">
    <source>
        <dbReference type="ARBA" id="ARBA00031120"/>
    </source>
</evidence>
<comment type="subunit">
    <text evidence="3">Monomer.</text>
</comment>
<reference evidence="12 13" key="1">
    <citation type="submission" date="2024-06" db="EMBL/GenBank/DDBJ databases">
        <title>Sorghum-associated microbial communities from plants grown in Nebraska, USA.</title>
        <authorList>
            <person name="Schachtman D."/>
        </authorList>
    </citation>
    <scope>NUCLEOTIDE SEQUENCE [LARGE SCALE GENOMIC DNA]</scope>
    <source>
        <strain evidence="12 13">2814</strain>
    </source>
</reference>
<evidence type="ECO:0000256" key="6">
    <source>
        <dbReference type="ARBA" id="ARBA00022723"/>
    </source>
</evidence>
<dbReference type="InterPro" id="IPR006680">
    <property type="entry name" value="Amidohydro-rel"/>
</dbReference>
<protein>
    <recommendedName>
        <fullName evidence="5">2-amino-3-carboxymuconate-6-semialdehyde decarboxylase</fullName>
        <ecNumber evidence="4">4.1.1.45</ecNumber>
    </recommendedName>
    <alternativeName>
        <fullName evidence="10">Picolinate carboxylase</fullName>
    </alternativeName>
</protein>
<dbReference type="Proteomes" id="UP001549313">
    <property type="component" value="Unassembled WGS sequence"/>
</dbReference>
<comment type="caution">
    <text evidence="12">The sequence shown here is derived from an EMBL/GenBank/DDBJ whole genome shotgun (WGS) entry which is preliminary data.</text>
</comment>
<dbReference type="InterPro" id="IPR032465">
    <property type="entry name" value="ACMSD"/>
</dbReference>
<evidence type="ECO:0000313" key="13">
    <source>
        <dbReference type="Proteomes" id="UP001549313"/>
    </source>
</evidence>
<keyword evidence="6" id="KW-0479">Metal-binding</keyword>
<evidence type="ECO:0000259" key="11">
    <source>
        <dbReference type="Pfam" id="PF04909"/>
    </source>
</evidence>
<evidence type="ECO:0000256" key="7">
    <source>
        <dbReference type="ARBA" id="ARBA00022793"/>
    </source>
</evidence>
<gene>
    <name evidence="12" type="ORF">ABIE19_003150</name>
</gene>
<keyword evidence="7" id="KW-0210">Decarboxylase</keyword>
<feature type="domain" description="Amidohydrolase-related" evidence="11">
    <location>
        <begin position="20"/>
        <end position="346"/>
    </location>
</feature>
<dbReference type="EC" id="4.1.1.45" evidence="4"/>
<sequence length="346" mass="38028">MHRGATKLMTIEASKDMAVIDMHSHFFPAMDAAYRARAEAEGLPWLRDSGGGKGFIMQGGSEFRPVEDILWDPARRVEALDAQGIDLQILCATPIMFGYSRPAAEARDMAQRFNDEALAFCGYAPHRMKALAQVPLQDIDMACAEVSRAMASGHLGVQIGNHMGLRNLDDEGLLTFLTHCADIGAAVLIHPWDMMARERMPKYMLPWLVAMPAETQLSILSLILSGAFERLPRSLRICFGHGGGSFAFLLGRVENAWKYRDIVRADCPNPPSTYVDRFFVDSAVFDPRALSLLIDVMGEDRVLLGSDHPFPLGEQDIGSLVRGHDGLSGAQKAKILSGNARAFLNL</sequence>
<evidence type="ECO:0000256" key="9">
    <source>
        <dbReference type="ARBA" id="ARBA00023239"/>
    </source>
</evidence>
<evidence type="ECO:0000256" key="8">
    <source>
        <dbReference type="ARBA" id="ARBA00022833"/>
    </source>
</evidence>
<keyword evidence="9 12" id="KW-0456">Lyase</keyword>
<dbReference type="EMBL" id="JBEPTF010000005">
    <property type="protein sequence ID" value="MET4685199.1"/>
    <property type="molecule type" value="Genomic_DNA"/>
</dbReference>
<evidence type="ECO:0000256" key="1">
    <source>
        <dbReference type="ARBA" id="ARBA00005079"/>
    </source>
</evidence>
<dbReference type="Gene3D" id="3.20.20.140">
    <property type="entry name" value="Metal-dependent hydrolases"/>
    <property type="match status" value="1"/>
</dbReference>
<evidence type="ECO:0000256" key="2">
    <source>
        <dbReference type="ARBA" id="ARBA00005871"/>
    </source>
</evidence>
<evidence type="ECO:0000256" key="5">
    <source>
        <dbReference type="ARBA" id="ARBA00021214"/>
    </source>
</evidence>
<evidence type="ECO:0000256" key="3">
    <source>
        <dbReference type="ARBA" id="ARBA00011245"/>
    </source>
</evidence>
<dbReference type="PANTHER" id="PTHR21240:SF27">
    <property type="entry name" value="2-AMINO-3-CARBOXYMUCONATE-6-SEMIALDEHYDE DECARBOXYLASE"/>
    <property type="match status" value="1"/>
</dbReference>
<evidence type="ECO:0000256" key="4">
    <source>
        <dbReference type="ARBA" id="ARBA00012365"/>
    </source>
</evidence>
<keyword evidence="13" id="KW-1185">Reference proteome</keyword>
<dbReference type="GO" id="GO:0001760">
    <property type="term" value="F:aminocarboxymuconate-semialdehyde decarboxylase activity"/>
    <property type="evidence" value="ECO:0007669"/>
    <property type="project" value="UniProtKB-EC"/>
</dbReference>
<name>A0ABV2RF43_9CAUL</name>
<comment type="pathway">
    <text evidence="1">Secondary metabolite metabolism; quinolate metabolism.</text>
</comment>
<dbReference type="SUPFAM" id="SSF51556">
    <property type="entry name" value="Metallo-dependent hydrolases"/>
    <property type="match status" value="1"/>
</dbReference>
<comment type="similarity">
    <text evidence="2">Belongs to the metallo-dependent hydrolases superfamily. ACMSD family.</text>
</comment>
<evidence type="ECO:0000313" key="12">
    <source>
        <dbReference type="EMBL" id="MET4685199.1"/>
    </source>
</evidence>
<dbReference type="InterPro" id="IPR032466">
    <property type="entry name" value="Metal_Hydrolase"/>
</dbReference>
<organism evidence="12 13">
    <name type="scientific">Brevundimonas faecalis</name>
    <dbReference type="NCBI Taxonomy" id="947378"/>
    <lineage>
        <taxon>Bacteria</taxon>
        <taxon>Pseudomonadati</taxon>
        <taxon>Pseudomonadota</taxon>
        <taxon>Alphaproteobacteria</taxon>
        <taxon>Caulobacterales</taxon>
        <taxon>Caulobacteraceae</taxon>
        <taxon>Brevundimonas</taxon>
    </lineage>
</organism>